<dbReference type="Pfam" id="PF04266">
    <property type="entry name" value="ASCH"/>
    <property type="match status" value="1"/>
</dbReference>
<evidence type="ECO:0000313" key="2">
    <source>
        <dbReference type="EMBL" id="AYV82236.1"/>
    </source>
</evidence>
<reference evidence="2" key="1">
    <citation type="submission" date="2018-10" db="EMBL/GenBank/DDBJ databases">
        <title>Hidden diversity of soil giant viruses.</title>
        <authorList>
            <person name="Schulz F."/>
            <person name="Alteio L."/>
            <person name="Goudeau D."/>
            <person name="Ryan E.M."/>
            <person name="Malmstrom R.R."/>
            <person name="Blanchard J."/>
            <person name="Woyke T."/>
        </authorList>
    </citation>
    <scope>NUCLEOTIDE SEQUENCE</scope>
    <source>
        <strain evidence="2">HOV1</strain>
    </source>
</reference>
<dbReference type="EMBL" id="MK072350">
    <property type="protein sequence ID" value="AYV82236.1"/>
    <property type="molecule type" value="Genomic_DNA"/>
</dbReference>
<dbReference type="Gene3D" id="2.30.130.30">
    <property type="entry name" value="Hypothetical protein"/>
    <property type="match status" value="1"/>
</dbReference>
<organism evidence="2">
    <name type="scientific">Homavirus sp</name>
    <dbReference type="NCBI Taxonomy" id="2487769"/>
    <lineage>
        <taxon>Viruses</taxon>
        <taxon>Varidnaviria</taxon>
        <taxon>Bamfordvirae</taxon>
        <taxon>Nucleocytoviricota</taxon>
        <taxon>Megaviricetes</taxon>
        <taxon>Imitervirales</taxon>
        <taxon>Mimiviridae</taxon>
        <taxon>Klosneuvirinae</taxon>
    </lineage>
</organism>
<gene>
    <name evidence="2" type="ORF">Homavirus19_5</name>
</gene>
<protein>
    <recommendedName>
        <fullName evidence="1">ASCH domain-containing protein</fullName>
    </recommendedName>
</protein>
<accession>A0A3G5A4S6</accession>
<dbReference type="PANTHER" id="PTHR34204">
    <property type="entry name" value="RNA-BINDING ASCH DOMAIN PROTEIN"/>
    <property type="match status" value="1"/>
</dbReference>
<sequence>MNNYYKEYIKYKEKYRQLKLKDGAFNKNSFFNKDRPIEVSLSEPWFSLIKNGEKKVEGRLNKGLFERIGVGQQITFFNMDRITKQKNTFTCKVVDKKPYDTFEEMLEKEGLQNVLPDRSLKTVQDGVNVYRRWYNETMEKQYGVMALHVDCSV</sequence>
<feature type="domain" description="ASCH" evidence="1">
    <location>
        <begin position="40"/>
        <end position="149"/>
    </location>
</feature>
<dbReference type="InterPro" id="IPR007374">
    <property type="entry name" value="ASCH_domain"/>
</dbReference>
<name>A0A3G5A4S6_9VIRU</name>
<evidence type="ECO:0000259" key="1">
    <source>
        <dbReference type="Pfam" id="PF04266"/>
    </source>
</evidence>
<dbReference type="SUPFAM" id="SSF88697">
    <property type="entry name" value="PUA domain-like"/>
    <property type="match status" value="1"/>
</dbReference>
<dbReference type="InterPro" id="IPR015947">
    <property type="entry name" value="PUA-like_sf"/>
</dbReference>
<dbReference type="PANTHER" id="PTHR34204:SF2">
    <property type="entry name" value="RNA-BINDING ASCH DOMAIN PROTEIN"/>
    <property type="match status" value="1"/>
</dbReference>
<proteinExistence type="predicted"/>